<dbReference type="STRING" id="1802525.A2975_04940"/>
<dbReference type="AlphaFoldDB" id="A0A1F8C0R9"/>
<evidence type="ECO:0000313" key="2">
    <source>
        <dbReference type="Proteomes" id="UP000178429"/>
    </source>
</evidence>
<accession>A0A1F8C0R9</accession>
<dbReference type="Proteomes" id="UP000178429">
    <property type="component" value="Unassembled WGS sequence"/>
</dbReference>
<proteinExistence type="predicted"/>
<sequence>MKRFAVFVLTLLLLAFPRRILAQESKQFITVVNPVRISRYTENPKESLEAQYQVVKEFDLPATWLLTYDALVYEPFNDVLAAMDENQEFGIFLEVTPAFAQAAGVEYSQSEFWHHANAVFLSGYLQEDRKKLIDTVFEVYKQKFGGYPKSVGAWWIDSYSLAYLHEQYGVLANLGVSDQFATDNYKIWGSYWSTPYYPTRNHAAIPAGSNDVKIGVVTTQWAPRDPLNGYYSSLYSTQDYLVTDVKLDTDYFEKLVRLYAARGENEFGQVVVGLEADLGAGTYSGEYQNQLAVITDLVSGGEFAVVTMEQFAQWYLVNFEVTPPHVIRAEGVIWYQSPAYRIGLIYDKNGNKTKVIDLRAYLQNFQEPYFVSPNRSKTLAIQIPAIIDSINNERDVWELEGINPDSFEFLEDGFVVTGERINIPKIVKNHPLVSVAVQTGKIKVTLNDRWAFDSEGLKMRGFTAEAIHLLKSPKALLKLLIGQGWNKVKKIDYLVPAGEVEALMKLSVMPRGSVLVWDGECLQCEWHTSNRHPAFAGIKKYVAKLSGKKIIKNKTVFEAESHQTVGPAFKKTGARYIYLVKFEDYMEKLPFSPGDLGVRKIYENANVEIWEAEK</sequence>
<dbReference type="Gene3D" id="3.20.20.510">
    <property type="entry name" value="Uncharacterised protein PF12979, DUF3863"/>
    <property type="match status" value="1"/>
</dbReference>
<reference evidence="1 2" key="1">
    <citation type="journal article" date="2016" name="Nat. Commun.">
        <title>Thousands of microbial genomes shed light on interconnected biogeochemical processes in an aquifer system.</title>
        <authorList>
            <person name="Anantharaman K."/>
            <person name="Brown C.T."/>
            <person name="Hug L.A."/>
            <person name="Sharon I."/>
            <person name="Castelle C.J."/>
            <person name="Probst A.J."/>
            <person name="Thomas B.C."/>
            <person name="Singh A."/>
            <person name="Wilkins M.J."/>
            <person name="Karaoz U."/>
            <person name="Brodie E.L."/>
            <person name="Williams K.H."/>
            <person name="Hubbard S.S."/>
            <person name="Banfield J.F."/>
        </authorList>
    </citation>
    <scope>NUCLEOTIDE SEQUENCE [LARGE SCALE GENOMIC DNA]</scope>
</reference>
<organism evidence="1 2">
    <name type="scientific">Candidatus Woesebacteria bacterium RIFCSPLOWO2_01_FULL_44_14</name>
    <dbReference type="NCBI Taxonomy" id="1802525"/>
    <lineage>
        <taxon>Bacteria</taxon>
        <taxon>Candidatus Woeseibacteriota</taxon>
    </lineage>
</organism>
<dbReference type="EMBL" id="MGHL01000007">
    <property type="protein sequence ID" value="OGM69926.1"/>
    <property type="molecule type" value="Genomic_DNA"/>
</dbReference>
<evidence type="ECO:0000313" key="1">
    <source>
        <dbReference type="EMBL" id="OGM69926.1"/>
    </source>
</evidence>
<protein>
    <submittedName>
        <fullName evidence="1">Uncharacterized protein</fullName>
    </submittedName>
</protein>
<name>A0A1F8C0R9_9BACT</name>
<comment type="caution">
    <text evidence="1">The sequence shown here is derived from an EMBL/GenBank/DDBJ whole genome shotgun (WGS) entry which is preliminary data.</text>
</comment>
<gene>
    <name evidence="1" type="ORF">A2975_04940</name>
</gene>